<proteinExistence type="predicted"/>
<dbReference type="GO" id="GO:0009253">
    <property type="term" value="P:peptidoglycan catabolic process"/>
    <property type="evidence" value="ECO:0007669"/>
    <property type="project" value="TreeGrafter"/>
</dbReference>
<dbReference type="CDD" id="cd14668">
    <property type="entry name" value="mlta_B"/>
    <property type="match status" value="1"/>
</dbReference>
<dbReference type="GO" id="GO:0004553">
    <property type="term" value="F:hydrolase activity, hydrolyzing O-glycosyl compounds"/>
    <property type="evidence" value="ECO:0007669"/>
    <property type="project" value="InterPro"/>
</dbReference>
<dbReference type="PANTHER" id="PTHR30124">
    <property type="entry name" value="MEMBRANE-BOUND LYTIC MUREIN TRANSGLYCOSYLASE A"/>
    <property type="match status" value="1"/>
</dbReference>
<dbReference type="Gene3D" id="2.40.240.50">
    <property type="entry name" value="Barwin-like endoglucanases"/>
    <property type="match status" value="1"/>
</dbReference>
<dbReference type="InterPro" id="IPR036908">
    <property type="entry name" value="RlpA-like_sf"/>
</dbReference>
<dbReference type="Gene3D" id="2.40.40.10">
    <property type="entry name" value="RlpA-like domain"/>
    <property type="match status" value="1"/>
</dbReference>
<dbReference type="InterPro" id="IPR026044">
    <property type="entry name" value="MltA"/>
</dbReference>
<protein>
    <recommendedName>
        <fullName evidence="2">Lytic transglycosylase MltA domain-containing protein</fullName>
    </recommendedName>
</protein>
<dbReference type="SUPFAM" id="SSF50685">
    <property type="entry name" value="Barwin-like endoglucanases"/>
    <property type="match status" value="1"/>
</dbReference>
<evidence type="ECO:0000259" key="2">
    <source>
        <dbReference type="SMART" id="SM00925"/>
    </source>
</evidence>
<name>A0A382FIV7_9ZZZZ</name>
<feature type="domain" description="Lytic transglycosylase MltA" evidence="2">
    <location>
        <begin position="209"/>
        <end position="354"/>
    </location>
</feature>
<dbReference type="Pfam" id="PF03562">
    <property type="entry name" value="MltA"/>
    <property type="match status" value="1"/>
</dbReference>
<dbReference type="AlphaFoldDB" id="A0A382FIV7"/>
<dbReference type="InterPro" id="IPR005300">
    <property type="entry name" value="MltA_B"/>
</dbReference>
<evidence type="ECO:0000313" key="3">
    <source>
        <dbReference type="EMBL" id="SVB62234.1"/>
    </source>
</evidence>
<feature type="region of interest" description="Disordered" evidence="1">
    <location>
        <begin position="88"/>
        <end position="111"/>
    </location>
</feature>
<evidence type="ECO:0000256" key="1">
    <source>
        <dbReference type="SAM" id="MobiDB-lite"/>
    </source>
</evidence>
<sequence>MLIRFDQIQGLPSEWPISKKVILTTVFAVPLIFTSCSIFKPKPDNSAARNIEQIYKSQRAKKPDLSSQWPSREKPPFWYRAKRMTPESISPKSALPESHPTNSKSSPDEDSFKTPEIFFDDLNQASLRKVILNQLKTMEFTNPAKVERLGDLMVTNGWLKQTLRSFLSLTNENLPPKEFSQRLRDEFIIHRVGKGKRKQVLFTGYYAPKMQASRVKTKKYRHPIYRIPESSPRPQLIGHSTNYKIHESSTPNPQSWRNYTRRQIDGEGVLKGQGLEIAWLENDVDRFFLHVQGSGRLLFGDGTLMGVHFAAANNFKFGGLGKHMIKDGVIDLAQGSMQGIKKYFREHPEDIEKY</sequence>
<accession>A0A382FIV7</accession>
<dbReference type="SMART" id="SM00925">
    <property type="entry name" value="MltA"/>
    <property type="match status" value="1"/>
</dbReference>
<feature type="non-terminal residue" evidence="3">
    <location>
        <position position="354"/>
    </location>
</feature>
<gene>
    <name evidence="3" type="ORF">METZ01_LOCUS215088</name>
</gene>
<organism evidence="3">
    <name type="scientific">marine metagenome</name>
    <dbReference type="NCBI Taxonomy" id="408172"/>
    <lineage>
        <taxon>unclassified sequences</taxon>
        <taxon>metagenomes</taxon>
        <taxon>ecological metagenomes</taxon>
    </lineage>
</organism>
<dbReference type="GO" id="GO:0008933">
    <property type="term" value="F:peptidoglycan lytic transglycosylase activity"/>
    <property type="evidence" value="ECO:0007669"/>
    <property type="project" value="TreeGrafter"/>
</dbReference>
<dbReference type="PANTHER" id="PTHR30124:SF0">
    <property type="entry name" value="MEMBRANE-BOUND LYTIC MUREIN TRANSGLYCOSYLASE A"/>
    <property type="match status" value="1"/>
</dbReference>
<reference evidence="3" key="1">
    <citation type="submission" date="2018-05" db="EMBL/GenBank/DDBJ databases">
        <authorList>
            <person name="Lanie J.A."/>
            <person name="Ng W.-L."/>
            <person name="Kazmierczak K.M."/>
            <person name="Andrzejewski T.M."/>
            <person name="Davidsen T.M."/>
            <person name="Wayne K.J."/>
            <person name="Tettelin H."/>
            <person name="Glass J.I."/>
            <person name="Rusch D."/>
            <person name="Podicherti R."/>
            <person name="Tsui H.-C.T."/>
            <person name="Winkler M.E."/>
        </authorList>
    </citation>
    <scope>NUCLEOTIDE SEQUENCE</scope>
</reference>
<dbReference type="EMBL" id="UINC01049908">
    <property type="protein sequence ID" value="SVB62234.1"/>
    <property type="molecule type" value="Genomic_DNA"/>
</dbReference>